<sequence>MAPNTPSGGAAERPYHGANGKAVVAARMPGTPRREQSHRQDKAVQDPGLRDYRLGDCIGKGAFGSVYKAFNWGTGEAVAIKQIKLVDVPKSELRMIEAEIDLLKNLHHDNIVKYIGFVKTADCLNIILEYCENGSLHSICKAYGKFPENLVGVYMTQVLQGLQYLHDQGVIHRDIKGANILTTKDGTVKLADFGVSTSTLAGPDKEAQVVGTPYWMAPEIIQLSGATSASDIWSVGCTVIELLQGKPPYHNLAAMPALFAIVNDDHPPLPEGVSPAARDFLMQCFQKDPNLRVSARKLLRHSWITGSRRSDAPVAKAPSNFSQAVEEVKQWNKALKSSENNLRASTGSENNGPPHRGNLATSSKGPLTLAKPRHTADAFRSPELPDDDNWDNDFATTISPSALHLPQIKGQDNFGGLLSGDRLKAFASIDGHRDDSENWDATFEGGELVTIKGLGHWSELDPQEETIRPLPKKTEKSLEAKRQQGHRRERSRRGASDSSQPAQPKSPVRPGAKFELPPRPDVIYREQSTEDYSDLFADNDHVFDRRLSLVSKDAPQLFHPSDLTSSVSKSAKAPNGGGSMRRKAASSRPTLSAPDQDHQVRRTRSNLEITKFAEDEGDEDFSDIFGGADDASVVESGESDRGSEDGGPGGQLILSRLSNNSWLGDDEDEDDPFAMMDPGWDEMDLQANIARDRHARLAERVEELVRSMKIGVGEDNLAELAEDLLALLWENNEAKDLIISAHGLLPILEILEPCTVKSRQHMILQLLKIVNAIILDDVELQENLCFVGGIPIVTKFAARQYSNEIRLEAAAFVRQMYQTSTLTLQMFVSAGGLNVLVEFLDEDYETSQDLVLIGVNGIWNVFELQGPTPKNDFCRIFSRSKILDPLAAILHRVLDEDRDKLSELVEGRIVNIFYLFSQAEPYVKEAVAERQVLKTVLKDLRRMTPSHQITMLKFIKNMSMCSSVLDSLHSADAIDFLIDVLSHSMRKGEKHFREISNQVLNTMFNLCRLSKERQEYAASNGIIPLLLKIMKTDHPPKEFVLPILCDMAHSGSKGRRYLWQNNGLDFYVSLLADQYWQVTALDAIFVWLQEETAKVECHLLDGSFTPAIVSCFNPTKANAFDANLLEPLLKVLRLSPAVAASLAKADMYAGIAHKLNHKKAVVRLNLLRLVRNIMDGCETNSLPMASTAASTAGRQLRILFDNIQTLADKDPAVLVRNLASELIRSHIDADLQHEAMSLSALSLGMSGSGSSSGASTAGSGHRSRSGPRRNTSYTPPGLHLSMSMPPTPTHGHRLTQSSSAYIEVAATPKRSAVGLAQERDAALFRPRSRDGVGATSIPRRISDTPPTPLSSVSESGGTATPNPPTPAGASSRSRLPRTSMTSSTRPSLTTATSAPTVPAGSATPTSAAGMSDSFSGVSNSYKEYYTSQRRPSTSGRIRSGSSVTSGGSARYPVSASPTATSGSSNSGSFVLGGYLSATGAGGRLGDGNGSREGSVDSGGGSGSGSGAKRRSRPPSSDLRWS</sequence>
<feature type="compositionally biased region" description="Basic and acidic residues" evidence="10">
    <location>
        <begin position="516"/>
        <end position="528"/>
    </location>
</feature>
<organism evidence="12 13">
    <name type="scientific">Canariomyces notabilis</name>
    <dbReference type="NCBI Taxonomy" id="2074819"/>
    <lineage>
        <taxon>Eukaryota</taxon>
        <taxon>Fungi</taxon>
        <taxon>Dikarya</taxon>
        <taxon>Ascomycota</taxon>
        <taxon>Pezizomycotina</taxon>
        <taxon>Sordariomycetes</taxon>
        <taxon>Sordariomycetidae</taxon>
        <taxon>Sordariales</taxon>
        <taxon>Chaetomiaceae</taxon>
        <taxon>Canariomyces</taxon>
    </lineage>
</organism>
<dbReference type="Pfam" id="PF00069">
    <property type="entry name" value="Pkinase"/>
    <property type="match status" value="1"/>
</dbReference>
<dbReference type="CDD" id="cd06627">
    <property type="entry name" value="STKc_Cdc7_like"/>
    <property type="match status" value="1"/>
</dbReference>
<comment type="catalytic activity">
    <reaction evidence="8">
        <text>L-seryl-[protein] + ATP = O-phospho-L-seryl-[protein] + ADP + H(+)</text>
        <dbReference type="Rhea" id="RHEA:17989"/>
        <dbReference type="Rhea" id="RHEA-COMP:9863"/>
        <dbReference type="Rhea" id="RHEA-COMP:11604"/>
        <dbReference type="ChEBI" id="CHEBI:15378"/>
        <dbReference type="ChEBI" id="CHEBI:29999"/>
        <dbReference type="ChEBI" id="CHEBI:30616"/>
        <dbReference type="ChEBI" id="CHEBI:83421"/>
        <dbReference type="ChEBI" id="CHEBI:456216"/>
        <dbReference type="EC" id="2.7.11.1"/>
    </reaction>
</comment>
<feature type="compositionally biased region" description="Low complexity" evidence="10">
    <location>
        <begin position="1367"/>
        <end position="1390"/>
    </location>
</feature>
<dbReference type="PROSITE" id="PS00107">
    <property type="entry name" value="PROTEIN_KINASE_ATP"/>
    <property type="match status" value="1"/>
</dbReference>
<dbReference type="Gene3D" id="1.25.10.10">
    <property type="entry name" value="Leucine-rich Repeat Variant"/>
    <property type="match status" value="2"/>
</dbReference>
<evidence type="ECO:0000256" key="8">
    <source>
        <dbReference type="ARBA" id="ARBA00048679"/>
    </source>
</evidence>
<dbReference type="PROSITE" id="PS00108">
    <property type="entry name" value="PROTEIN_KINASE_ST"/>
    <property type="match status" value="1"/>
</dbReference>
<dbReference type="InterPro" id="IPR011989">
    <property type="entry name" value="ARM-like"/>
</dbReference>
<evidence type="ECO:0000313" key="13">
    <source>
        <dbReference type="Proteomes" id="UP001302812"/>
    </source>
</evidence>
<dbReference type="InterPro" id="IPR011009">
    <property type="entry name" value="Kinase-like_dom_sf"/>
</dbReference>
<dbReference type="InterPro" id="IPR016024">
    <property type="entry name" value="ARM-type_fold"/>
</dbReference>
<evidence type="ECO:0000256" key="10">
    <source>
        <dbReference type="SAM" id="MobiDB-lite"/>
    </source>
</evidence>
<dbReference type="PROSITE" id="PS50011">
    <property type="entry name" value="PROTEIN_KINASE_DOM"/>
    <property type="match status" value="1"/>
</dbReference>
<gene>
    <name evidence="12" type="ORF">N656DRAFT_706606</name>
</gene>
<reference evidence="12" key="2">
    <citation type="submission" date="2023-05" db="EMBL/GenBank/DDBJ databases">
        <authorList>
            <consortium name="Lawrence Berkeley National Laboratory"/>
            <person name="Steindorff A."/>
            <person name="Hensen N."/>
            <person name="Bonometti L."/>
            <person name="Westerberg I."/>
            <person name="Brannstrom I.O."/>
            <person name="Guillou S."/>
            <person name="Cros-Aarteil S."/>
            <person name="Calhoun S."/>
            <person name="Haridas S."/>
            <person name="Kuo A."/>
            <person name="Mondo S."/>
            <person name="Pangilinan J."/>
            <person name="Riley R."/>
            <person name="Labutti K."/>
            <person name="Andreopoulos B."/>
            <person name="Lipzen A."/>
            <person name="Chen C."/>
            <person name="Yanf M."/>
            <person name="Daum C."/>
            <person name="Ng V."/>
            <person name="Clum A."/>
            <person name="Ohm R."/>
            <person name="Martin F."/>
            <person name="Silar P."/>
            <person name="Natvig D."/>
            <person name="Lalanne C."/>
            <person name="Gautier V."/>
            <person name="Ament-Velasquez S.L."/>
            <person name="Kruys A."/>
            <person name="Hutchinson M.I."/>
            <person name="Powell A.J."/>
            <person name="Barry K."/>
            <person name="Miller A.N."/>
            <person name="Grigoriev I.V."/>
            <person name="Debuchy R."/>
            <person name="Gladieux P."/>
            <person name="Thoren M.H."/>
            <person name="Johannesson H."/>
        </authorList>
    </citation>
    <scope>NUCLEOTIDE SEQUENCE</scope>
    <source>
        <strain evidence="12">CBS 508.74</strain>
    </source>
</reference>
<evidence type="ECO:0000256" key="7">
    <source>
        <dbReference type="ARBA" id="ARBA00047899"/>
    </source>
</evidence>
<keyword evidence="13" id="KW-1185">Reference proteome</keyword>
<comment type="caution">
    <text evidence="12">The sequence shown here is derived from an EMBL/GenBank/DDBJ whole genome shotgun (WGS) entry which is preliminary data.</text>
</comment>
<feature type="domain" description="Protein kinase" evidence="11">
    <location>
        <begin position="52"/>
        <end position="304"/>
    </location>
</feature>
<evidence type="ECO:0000259" key="11">
    <source>
        <dbReference type="PROSITE" id="PS50011"/>
    </source>
</evidence>
<evidence type="ECO:0000256" key="9">
    <source>
        <dbReference type="PROSITE-ProRule" id="PRU10141"/>
    </source>
</evidence>
<name>A0AAN6YTT8_9PEZI</name>
<dbReference type="GO" id="GO:0005524">
    <property type="term" value="F:ATP binding"/>
    <property type="evidence" value="ECO:0007669"/>
    <property type="project" value="UniProtKB-UniRule"/>
</dbReference>
<feature type="region of interest" description="Disordered" evidence="10">
    <location>
        <begin position="553"/>
        <end position="655"/>
    </location>
</feature>
<evidence type="ECO:0000256" key="6">
    <source>
        <dbReference type="ARBA" id="ARBA00022840"/>
    </source>
</evidence>
<feature type="compositionally biased region" description="Polar residues" evidence="10">
    <location>
        <begin position="1455"/>
        <end position="1468"/>
    </location>
</feature>
<dbReference type="Gene3D" id="1.10.510.10">
    <property type="entry name" value="Transferase(Phosphotransferase) domain 1"/>
    <property type="match status" value="1"/>
</dbReference>
<feature type="region of interest" description="Disordered" evidence="10">
    <location>
        <begin position="1247"/>
        <end position="1294"/>
    </location>
</feature>
<feature type="region of interest" description="Disordered" evidence="10">
    <location>
        <begin position="1425"/>
        <end position="1521"/>
    </location>
</feature>
<dbReference type="GeneID" id="89935491"/>
<accession>A0AAN6YTT8</accession>
<feature type="compositionally biased region" description="Gly residues" evidence="10">
    <location>
        <begin position="1479"/>
        <end position="1505"/>
    </location>
</feature>
<evidence type="ECO:0000256" key="3">
    <source>
        <dbReference type="ARBA" id="ARBA00022679"/>
    </source>
</evidence>
<dbReference type="RefSeq" id="XP_064671410.1">
    <property type="nucleotide sequence ID" value="XM_064811366.1"/>
</dbReference>
<evidence type="ECO:0000256" key="5">
    <source>
        <dbReference type="ARBA" id="ARBA00022777"/>
    </source>
</evidence>
<feature type="compositionally biased region" description="Polar residues" evidence="10">
    <location>
        <begin position="1425"/>
        <end position="1447"/>
    </location>
</feature>
<comment type="catalytic activity">
    <reaction evidence="7">
        <text>L-threonyl-[protein] + ATP = O-phospho-L-threonyl-[protein] + ADP + H(+)</text>
        <dbReference type="Rhea" id="RHEA:46608"/>
        <dbReference type="Rhea" id="RHEA-COMP:11060"/>
        <dbReference type="Rhea" id="RHEA-COMP:11605"/>
        <dbReference type="ChEBI" id="CHEBI:15378"/>
        <dbReference type="ChEBI" id="CHEBI:30013"/>
        <dbReference type="ChEBI" id="CHEBI:30616"/>
        <dbReference type="ChEBI" id="CHEBI:61977"/>
        <dbReference type="ChEBI" id="CHEBI:456216"/>
        <dbReference type="EC" id="2.7.11.1"/>
    </reaction>
</comment>
<reference evidence="12" key="1">
    <citation type="journal article" date="2023" name="Mol. Phylogenet. Evol.">
        <title>Genome-scale phylogeny and comparative genomics of the fungal order Sordariales.</title>
        <authorList>
            <person name="Hensen N."/>
            <person name="Bonometti L."/>
            <person name="Westerberg I."/>
            <person name="Brannstrom I.O."/>
            <person name="Guillou S."/>
            <person name="Cros-Aarteil S."/>
            <person name="Calhoun S."/>
            <person name="Haridas S."/>
            <person name="Kuo A."/>
            <person name="Mondo S."/>
            <person name="Pangilinan J."/>
            <person name="Riley R."/>
            <person name="LaButti K."/>
            <person name="Andreopoulos B."/>
            <person name="Lipzen A."/>
            <person name="Chen C."/>
            <person name="Yan M."/>
            <person name="Daum C."/>
            <person name="Ng V."/>
            <person name="Clum A."/>
            <person name="Steindorff A."/>
            <person name="Ohm R.A."/>
            <person name="Martin F."/>
            <person name="Silar P."/>
            <person name="Natvig D.O."/>
            <person name="Lalanne C."/>
            <person name="Gautier V."/>
            <person name="Ament-Velasquez S.L."/>
            <person name="Kruys A."/>
            <person name="Hutchinson M.I."/>
            <person name="Powell A.J."/>
            <person name="Barry K."/>
            <person name="Miller A.N."/>
            <person name="Grigoriev I.V."/>
            <person name="Debuchy R."/>
            <person name="Gladieux P."/>
            <person name="Hiltunen Thoren M."/>
            <person name="Johannesson H."/>
        </authorList>
    </citation>
    <scope>NUCLEOTIDE SEQUENCE</scope>
    <source>
        <strain evidence="12">CBS 508.74</strain>
    </source>
</reference>
<dbReference type="SUPFAM" id="SSF56112">
    <property type="entry name" value="Protein kinase-like (PK-like)"/>
    <property type="match status" value="1"/>
</dbReference>
<feature type="region of interest" description="Disordered" evidence="10">
    <location>
        <begin position="1322"/>
        <end position="1413"/>
    </location>
</feature>
<dbReference type="FunFam" id="1.25.10.10:FF:000176">
    <property type="entry name" value="Cell division control protein"/>
    <property type="match status" value="1"/>
</dbReference>
<keyword evidence="4 9" id="KW-0547">Nucleotide-binding</keyword>
<dbReference type="EMBL" id="MU853338">
    <property type="protein sequence ID" value="KAK4113840.1"/>
    <property type="molecule type" value="Genomic_DNA"/>
</dbReference>
<evidence type="ECO:0000256" key="1">
    <source>
        <dbReference type="ARBA" id="ARBA00012513"/>
    </source>
</evidence>
<keyword evidence="5" id="KW-0418">Kinase</keyword>
<dbReference type="PANTHER" id="PTHR24361">
    <property type="entry name" value="MITOGEN-ACTIVATED KINASE KINASE KINASE"/>
    <property type="match status" value="1"/>
</dbReference>
<dbReference type="SMART" id="SM00220">
    <property type="entry name" value="S_TKc"/>
    <property type="match status" value="1"/>
</dbReference>
<keyword evidence="6 9" id="KW-0067">ATP-binding</keyword>
<feature type="region of interest" description="Disordered" evidence="10">
    <location>
        <begin position="460"/>
        <end position="531"/>
    </location>
</feature>
<feature type="compositionally biased region" description="Basic residues" evidence="10">
    <location>
        <begin position="483"/>
        <end position="493"/>
    </location>
</feature>
<dbReference type="SUPFAM" id="SSF48371">
    <property type="entry name" value="ARM repeat"/>
    <property type="match status" value="1"/>
</dbReference>
<proteinExistence type="predicted"/>
<dbReference type="InterPro" id="IPR017441">
    <property type="entry name" value="Protein_kinase_ATP_BS"/>
</dbReference>
<dbReference type="Proteomes" id="UP001302812">
    <property type="component" value="Unassembled WGS sequence"/>
</dbReference>
<feature type="compositionally biased region" description="Polar residues" evidence="10">
    <location>
        <begin position="1402"/>
        <end position="1413"/>
    </location>
</feature>
<keyword evidence="2" id="KW-0723">Serine/threonine-protein kinase</keyword>
<dbReference type="FunFam" id="1.10.510.10:FF:000246">
    <property type="entry name" value="Putative Serine-threonine kinase SepH"/>
    <property type="match status" value="1"/>
</dbReference>
<feature type="binding site" evidence="9">
    <location>
        <position position="81"/>
    </location>
    <ligand>
        <name>ATP</name>
        <dbReference type="ChEBI" id="CHEBI:30616"/>
    </ligand>
</feature>
<evidence type="ECO:0000256" key="4">
    <source>
        <dbReference type="ARBA" id="ARBA00022741"/>
    </source>
</evidence>
<dbReference type="InterPro" id="IPR000719">
    <property type="entry name" value="Prot_kinase_dom"/>
</dbReference>
<dbReference type="EC" id="2.7.11.1" evidence="1"/>
<evidence type="ECO:0000313" key="12">
    <source>
        <dbReference type="EMBL" id="KAK4113840.1"/>
    </source>
</evidence>
<dbReference type="PANTHER" id="PTHR24361:SF433">
    <property type="entry name" value="PROTEIN KINASE DOMAIN-CONTAINING PROTEIN"/>
    <property type="match status" value="1"/>
</dbReference>
<dbReference type="InterPro" id="IPR053235">
    <property type="entry name" value="Ser_Thr_kinase"/>
</dbReference>
<feature type="compositionally biased region" description="Basic and acidic residues" evidence="10">
    <location>
        <begin position="472"/>
        <end position="482"/>
    </location>
</feature>
<keyword evidence="3" id="KW-0808">Transferase</keyword>
<dbReference type="GO" id="GO:0004674">
    <property type="term" value="F:protein serine/threonine kinase activity"/>
    <property type="evidence" value="ECO:0007669"/>
    <property type="project" value="UniProtKB-KW"/>
</dbReference>
<dbReference type="GO" id="GO:0005737">
    <property type="term" value="C:cytoplasm"/>
    <property type="evidence" value="ECO:0007669"/>
    <property type="project" value="TreeGrafter"/>
</dbReference>
<protein>
    <recommendedName>
        <fullName evidence="1">non-specific serine/threonine protein kinase</fullName>
        <ecNumber evidence="1">2.7.11.1</ecNumber>
    </recommendedName>
</protein>
<feature type="compositionally biased region" description="Polar residues" evidence="10">
    <location>
        <begin position="341"/>
        <end position="351"/>
    </location>
</feature>
<feature type="region of interest" description="Disordered" evidence="10">
    <location>
        <begin position="341"/>
        <end position="369"/>
    </location>
</feature>
<feature type="compositionally biased region" description="Low complexity" evidence="10">
    <location>
        <begin position="1247"/>
        <end position="1260"/>
    </location>
</feature>
<dbReference type="InterPro" id="IPR008271">
    <property type="entry name" value="Ser/Thr_kinase_AS"/>
</dbReference>
<evidence type="ECO:0000256" key="2">
    <source>
        <dbReference type="ARBA" id="ARBA00022527"/>
    </source>
</evidence>